<evidence type="ECO:0000256" key="2">
    <source>
        <dbReference type="SAM" id="MobiDB-lite"/>
    </source>
</evidence>
<protein>
    <submittedName>
        <fullName evidence="4">Uncharacterized protein</fullName>
    </submittedName>
</protein>
<reference evidence="3" key="1">
    <citation type="submission" date="2022-06" db="EMBL/GenBank/DDBJ databases">
        <authorList>
            <person name="Berger JAMES D."/>
            <person name="Berger JAMES D."/>
        </authorList>
    </citation>
    <scope>NUCLEOTIDE SEQUENCE [LARGE SCALE GENOMIC DNA]</scope>
</reference>
<keyword evidence="3" id="KW-1185">Reference proteome</keyword>
<dbReference type="InterPro" id="IPR050694">
    <property type="entry name" value="LRRC14/PRAME"/>
</dbReference>
<feature type="compositionally biased region" description="Low complexity" evidence="2">
    <location>
        <begin position="566"/>
        <end position="638"/>
    </location>
</feature>
<evidence type="ECO:0000313" key="3">
    <source>
        <dbReference type="Proteomes" id="UP000050795"/>
    </source>
</evidence>
<accession>A0AA85KS87</accession>
<dbReference type="PANTHER" id="PTHR14224">
    <property type="entry name" value="SIMILAR TO PREFERENTIALLY EXPRESSED ANTIGEN IN MELANOMA-LIKE 3"/>
    <property type="match status" value="1"/>
</dbReference>
<organism evidence="3 4">
    <name type="scientific">Trichobilharzia regenti</name>
    <name type="common">Nasal bird schistosome</name>
    <dbReference type="NCBI Taxonomy" id="157069"/>
    <lineage>
        <taxon>Eukaryota</taxon>
        <taxon>Metazoa</taxon>
        <taxon>Spiralia</taxon>
        <taxon>Lophotrochozoa</taxon>
        <taxon>Platyhelminthes</taxon>
        <taxon>Trematoda</taxon>
        <taxon>Digenea</taxon>
        <taxon>Strigeidida</taxon>
        <taxon>Schistosomatoidea</taxon>
        <taxon>Schistosomatidae</taxon>
        <taxon>Trichobilharzia</taxon>
    </lineage>
</organism>
<dbReference type="GO" id="GO:0005737">
    <property type="term" value="C:cytoplasm"/>
    <property type="evidence" value="ECO:0007669"/>
    <property type="project" value="TreeGrafter"/>
</dbReference>
<feature type="region of interest" description="Disordered" evidence="2">
    <location>
        <begin position="566"/>
        <end position="641"/>
    </location>
</feature>
<evidence type="ECO:0000313" key="4">
    <source>
        <dbReference type="WBParaSite" id="TREG1_99540.1"/>
    </source>
</evidence>
<dbReference type="Proteomes" id="UP000050795">
    <property type="component" value="Unassembled WGS sequence"/>
</dbReference>
<keyword evidence="1" id="KW-0677">Repeat</keyword>
<reference evidence="4" key="2">
    <citation type="submission" date="2023-11" db="UniProtKB">
        <authorList>
            <consortium name="WormBaseParasite"/>
        </authorList>
    </citation>
    <scope>IDENTIFICATION</scope>
</reference>
<name>A0AA85KS87_TRIRE</name>
<dbReference type="WBParaSite" id="TREG1_99540.1">
    <property type="protein sequence ID" value="TREG1_99540.1"/>
    <property type="gene ID" value="TREG1_99540"/>
</dbReference>
<dbReference type="InterPro" id="IPR032675">
    <property type="entry name" value="LRR_dom_sf"/>
</dbReference>
<dbReference type="Gene3D" id="3.80.10.10">
    <property type="entry name" value="Ribonuclease Inhibitor"/>
    <property type="match status" value="1"/>
</dbReference>
<proteinExistence type="predicted"/>
<dbReference type="SUPFAM" id="SSF52047">
    <property type="entry name" value="RNI-like"/>
    <property type="match status" value="1"/>
</dbReference>
<dbReference type="AlphaFoldDB" id="A0AA85KS87"/>
<feature type="region of interest" description="Disordered" evidence="2">
    <location>
        <begin position="215"/>
        <end position="241"/>
    </location>
</feature>
<dbReference type="PANTHER" id="PTHR14224:SF37">
    <property type="entry name" value="LEUCINE-RICH REPEAT-CONTAINING PROTEIN 14"/>
    <property type="match status" value="1"/>
</dbReference>
<evidence type="ECO:0000256" key="1">
    <source>
        <dbReference type="ARBA" id="ARBA00022737"/>
    </source>
</evidence>
<feature type="compositionally biased region" description="Low complexity" evidence="2">
    <location>
        <begin position="228"/>
        <end position="241"/>
    </location>
</feature>
<sequence>MHSCLTLVDYTWKDSEESGTSSPRYPNYDHIYRLRRTARSLDGGDTVNCLLNNQDDHITSSSESSRQYQRYLNDRLNHSIGKITKQNQHRHHSSMLLLNTRRLPIYATSKRLSKGPDRVWVPVGHCRYLLERDLHTGEIKWSPEGNEILCTPRSLAEICMARLIRDWPCMLPPRRSSLRNMVSFLFSSRDIQSNSSRNIPLNELTNSAGTATANNTVISRTSPPPTPSSSSTSSGVRRSASLSSGRYTYKNDKFKSKDAKIDEKHCQTDNNKGNAVKFIDTTPLTCHDLPVTVLISLISEAILQRDCAAITGLVANWPAESLIVKQLIPAEEYPLIPNYMTKPTFVLVSSENEMLSRNALVKGPSLLDAFILGMLTRQPKCKLKSIDFTGFEEDCRVSIELSRLPILWMKPENRNSESVRKHLMASLHIGIPKRRLEAYFSRISTIYAYHEADIGHGEQFETVTIHLDCNMTVDEVALGLSLQTLTPFRFSCNRLLLQRLPEINFPPYSLIRLFDPLSITQFELEDPTIGSSIAVVLPSAVGWLISLRNLRACSLPSCIPPPPDVIPTTPSSTSTLISTSHIGNVQSPSNPSSTSPQSNAGSSSPTPSSSNVINSSGSSGSSSQNSSTLSNTTNSSPPLQNFTTPAFTSTVAACRLLNRALVSLRYLQRLGLARCHLTGQLKTLLGGLSQPLEYLNLQDCCLASEDIHYLVHQWRPLHGLYELNLSRNNLSVVPEETLYELVQNVCLKPRGRLVCLSIAYTCLSTERIINLLSLMAGMDPSQNLNENDEGENDTASNNIDKWIDKTCTLRVLCIQSFIPPARSQIHRILYRITRLPKLHKLYIFPAFYAFPGDTEIEQRELRLNQLMHSRNYLRQRCRSDIDIL</sequence>